<dbReference type="Proteomes" id="UP000660861">
    <property type="component" value="Unassembled WGS sequence"/>
</dbReference>
<evidence type="ECO:0000313" key="3">
    <source>
        <dbReference type="Proteomes" id="UP000660861"/>
    </source>
</evidence>
<sequence>MLHALDVFQKAGIRSLPVSPLQILRDMGVPVLTYGQYSEASGKSLPYLLERFGPDGMTFPIDGKLTVFYNDLAAEGRIRWTLCHELSHILLHYGKEDAFGSRAPLPGGKDPLEAQADALAKELLGPLVVLHFCAVDSVTELRRLTGFSHQAAGYRFQELCAFRARPSALASREDLRLFLQFEPFITGYIAKKTSVREVDIDVTV</sequence>
<organism evidence="2 3">
    <name type="scientific">Zongyangia hominis</name>
    <dbReference type="NCBI Taxonomy" id="2763677"/>
    <lineage>
        <taxon>Bacteria</taxon>
        <taxon>Bacillati</taxon>
        <taxon>Bacillota</taxon>
        <taxon>Clostridia</taxon>
        <taxon>Eubacteriales</taxon>
        <taxon>Oscillospiraceae</taxon>
        <taxon>Zongyangia</taxon>
    </lineage>
</organism>
<gene>
    <name evidence="2" type="ORF">H8709_03600</name>
</gene>
<dbReference type="AlphaFoldDB" id="A0A926IBA3"/>
<accession>A0A926IBA3</accession>
<dbReference type="InterPro" id="IPR010359">
    <property type="entry name" value="IrrE_HExxH"/>
</dbReference>
<protein>
    <submittedName>
        <fullName evidence="2">ImmA/IrrE family metallo-endopeptidase</fullName>
    </submittedName>
</protein>
<dbReference type="RefSeq" id="WP_262397020.1">
    <property type="nucleotide sequence ID" value="NZ_JACRTC010000002.1"/>
</dbReference>
<dbReference type="Gene3D" id="1.10.10.2910">
    <property type="match status" value="1"/>
</dbReference>
<dbReference type="EMBL" id="JACRTC010000002">
    <property type="protein sequence ID" value="MBC8569910.1"/>
    <property type="molecule type" value="Genomic_DNA"/>
</dbReference>
<evidence type="ECO:0000313" key="2">
    <source>
        <dbReference type="EMBL" id="MBC8569910.1"/>
    </source>
</evidence>
<feature type="domain" description="IrrE N-terminal-like" evidence="1">
    <location>
        <begin position="62"/>
        <end position="156"/>
    </location>
</feature>
<keyword evidence="3" id="KW-1185">Reference proteome</keyword>
<evidence type="ECO:0000259" key="1">
    <source>
        <dbReference type="Pfam" id="PF06114"/>
    </source>
</evidence>
<comment type="caution">
    <text evidence="2">The sequence shown here is derived from an EMBL/GenBank/DDBJ whole genome shotgun (WGS) entry which is preliminary data.</text>
</comment>
<name>A0A926IBA3_9FIRM</name>
<proteinExistence type="predicted"/>
<reference evidence="2" key="1">
    <citation type="submission" date="2020-08" db="EMBL/GenBank/DDBJ databases">
        <title>Genome public.</title>
        <authorList>
            <person name="Liu C."/>
            <person name="Sun Q."/>
        </authorList>
    </citation>
    <scope>NUCLEOTIDE SEQUENCE</scope>
    <source>
        <strain evidence="2">NSJ-54</strain>
    </source>
</reference>
<dbReference type="Pfam" id="PF06114">
    <property type="entry name" value="Peptidase_M78"/>
    <property type="match status" value="1"/>
</dbReference>